<dbReference type="Proteomes" id="UP001178507">
    <property type="component" value="Unassembled WGS sequence"/>
</dbReference>
<keyword evidence="3" id="KW-1185">Reference proteome</keyword>
<evidence type="ECO:0000313" key="2">
    <source>
        <dbReference type="EMBL" id="CAJ1409562.1"/>
    </source>
</evidence>
<accession>A0AA36JNN3</accession>
<gene>
    <name evidence="2" type="ORF">EVOR1521_LOCUS30633</name>
</gene>
<sequence>MAKTIALLLCLQTVQADPCAGLYGAEGLTCAWGEDVKTCMAESCKGCGGEQCSLCQQDASRIETCCEQHWHSTAPPEMCQQSDEEKVKACVEEKCRGCGGEQCTLCMQDAQAACEASNRKSLPKKKASDACAGLYGAEGLTCAWGEDVKTCMAESCKGCGGEQCSLCQQDASRIETCCEQHWHSTAPPEMCQKSDEEKVKVCVEEKCRGCGGEQCTLCMQDAQAACEASNRKSLPKKKASDACAGLYGAEGLTCAWGEDVKTCMAESCKGCGGEQCSLCEQDASRIETCCEQHWHSTAPPEMCQQSDEEKVKACVEEKCRGCGGEQCTLCMQDAQAACEASNRKSLPKKKASDACAGLYGAEGLTCAWGEDVKTCMAESCKGCGGEQCSLCQQDASRIETCCEQHWHSTAPPEMCQKSDEEKVKACVEEKCRGCGGEQCTLCMQDAQAACEASNRKTAAILP</sequence>
<reference evidence="2" key="1">
    <citation type="submission" date="2023-08" db="EMBL/GenBank/DDBJ databases">
        <authorList>
            <person name="Chen Y."/>
            <person name="Shah S."/>
            <person name="Dougan E. K."/>
            <person name="Thang M."/>
            <person name="Chan C."/>
        </authorList>
    </citation>
    <scope>NUCLEOTIDE SEQUENCE</scope>
</reference>
<name>A0AA36JNN3_9DINO</name>
<feature type="signal peptide" evidence="1">
    <location>
        <begin position="1"/>
        <end position="16"/>
    </location>
</feature>
<evidence type="ECO:0000256" key="1">
    <source>
        <dbReference type="SAM" id="SignalP"/>
    </source>
</evidence>
<keyword evidence="1" id="KW-0732">Signal</keyword>
<evidence type="ECO:0008006" key="4">
    <source>
        <dbReference type="Google" id="ProtNLM"/>
    </source>
</evidence>
<protein>
    <recommendedName>
        <fullName evidence="4">Balbiani ring protein 3-like</fullName>
    </recommendedName>
</protein>
<dbReference type="AlphaFoldDB" id="A0AA36JNN3"/>
<comment type="caution">
    <text evidence="2">The sequence shown here is derived from an EMBL/GenBank/DDBJ whole genome shotgun (WGS) entry which is preliminary data.</text>
</comment>
<evidence type="ECO:0000313" key="3">
    <source>
        <dbReference type="Proteomes" id="UP001178507"/>
    </source>
</evidence>
<organism evidence="2 3">
    <name type="scientific">Effrenium voratum</name>
    <dbReference type="NCBI Taxonomy" id="2562239"/>
    <lineage>
        <taxon>Eukaryota</taxon>
        <taxon>Sar</taxon>
        <taxon>Alveolata</taxon>
        <taxon>Dinophyceae</taxon>
        <taxon>Suessiales</taxon>
        <taxon>Symbiodiniaceae</taxon>
        <taxon>Effrenium</taxon>
    </lineage>
</organism>
<dbReference type="EMBL" id="CAUJNA010003773">
    <property type="protein sequence ID" value="CAJ1409562.1"/>
    <property type="molecule type" value="Genomic_DNA"/>
</dbReference>
<feature type="chain" id="PRO_5041433970" description="Balbiani ring protein 3-like" evidence="1">
    <location>
        <begin position="17"/>
        <end position="462"/>
    </location>
</feature>
<proteinExistence type="predicted"/>